<reference evidence="1" key="1">
    <citation type="submission" date="2019-08" db="EMBL/GenBank/DDBJ databases">
        <authorList>
            <person name="Kucharzyk K."/>
            <person name="Murdoch R.W."/>
            <person name="Higgins S."/>
            <person name="Loffler F."/>
        </authorList>
    </citation>
    <scope>NUCLEOTIDE SEQUENCE</scope>
</reference>
<sequence>MKGSQAGNGVGKLPAPTDFHGICFDCMQVGVADVEARCGIAYHDPDIRQLKALAVGRIELVSLDRCKNRAQVVRP</sequence>
<protein>
    <submittedName>
        <fullName evidence="1">Uncharacterized protein</fullName>
    </submittedName>
</protein>
<organism evidence="1">
    <name type="scientific">bioreactor metagenome</name>
    <dbReference type="NCBI Taxonomy" id="1076179"/>
    <lineage>
        <taxon>unclassified sequences</taxon>
        <taxon>metagenomes</taxon>
        <taxon>ecological metagenomes</taxon>
    </lineage>
</organism>
<evidence type="ECO:0000313" key="1">
    <source>
        <dbReference type="EMBL" id="MPN30764.1"/>
    </source>
</evidence>
<comment type="caution">
    <text evidence="1">The sequence shown here is derived from an EMBL/GenBank/DDBJ whole genome shotgun (WGS) entry which is preliminary data.</text>
</comment>
<name>A0A645H381_9ZZZZ</name>
<gene>
    <name evidence="1" type="ORF">SDC9_178235</name>
</gene>
<proteinExistence type="predicted"/>
<accession>A0A645H381</accession>
<dbReference type="AlphaFoldDB" id="A0A645H381"/>
<dbReference type="EMBL" id="VSSQ01082014">
    <property type="protein sequence ID" value="MPN30764.1"/>
    <property type="molecule type" value="Genomic_DNA"/>
</dbReference>